<keyword evidence="1" id="KW-0378">Hydrolase</keyword>
<accession>A0AAU8DSY4</accession>
<dbReference type="SUPFAM" id="SSF53474">
    <property type="entry name" value="alpha/beta-Hydrolases"/>
    <property type="match status" value="1"/>
</dbReference>
<evidence type="ECO:0000256" key="2">
    <source>
        <dbReference type="SAM" id="MobiDB-lite"/>
    </source>
</evidence>
<dbReference type="PANTHER" id="PTHR42776">
    <property type="entry name" value="SERINE PEPTIDASE S9 FAMILY MEMBER"/>
    <property type="match status" value="1"/>
</dbReference>
<dbReference type="RefSeq" id="WP_353650195.1">
    <property type="nucleotide sequence ID" value="NZ_CP159218.1"/>
</dbReference>
<organism evidence="4">
    <name type="scientific">Nakamurella sp. A5-74</name>
    <dbReference type="NCBI Taxonomy" id="3158264"/>
    <lineage>
        <taxon>Bacteria</taxon>
        <taxon>Bacillati</taxon>
        <taxon>Actinomycetota</taxon>
        <taxon>Actinomycetes</taxon>
        <taxon>Nakamurellales</taxon>
        <taxon>Nakamurellaceae</taxon>
        <taxon>Nakamurella</taxon>
    </lineage>
</organism>
<evidence type="ECO:0000259" key="3">
    <source>
        <dbReference type="Pfam" id="PF00326"/>
    </source>
</evidence>
<dbReference type="EMBL" id="CP159218">
    <property type="protein sequence ID" value="XCG64582.1"/>
    <property type="molecule type" value="Genomic_DNA"/>
</dbReference>
<reference evidence="4" key="1">
    <citation type="submission" date="2024-05" db="EMBL/GenBank/DDBJ databases">
        <authorList>
            <person name="Cai S.Y."/>
            <person name="Jin L.M."/>
            <person name="Li H.R."/>
        </authorList>
    </citation>
    <scope>NUCLEOTIDE SEQUENCE</scope>
    <source>
        <strain evidence="4">A5-74</strain>
    </source>
</reference>
<proteinExistence type="predicted"/>
<feature type="domain" description="Peptidase S9 prolyl oligopeptidase catalytic" evidence="3">
    <location>
        <begin position="466"/>
        <end position="674"/>
    </location>
</feature>
<dbReference type="Pfam" id="PF00326">
    <property type="entry name" value="Peptidase_S9"/>
    <property type="match status" value="1"/>
</dbReference>
<protein>
    <submittedName>
        <fullName evidence="4">Prolyl oligopeptidase family serine peptidase</fullName>
    </submittedName>
</protein>
<dbReference type="InterPro" id="IPR029058">
    <property type="entry name" value="AB_hydrolase_fold"/>
</dbReference>
<name>A0AAU8DSY4_9ACTN</name>
<dbReference type="InterPro" id="IPR001375">
    <property type="entry name" value="Peptidase_S9_cat"/>
</dbReference>
<evidence type="ECO:0000256" key="1">
    <source>
        <dbReference type="ARBA" id="ARBA00022801"/>
    </source>
</evidence>
<dbReference type="PANTHER" id="PTHR42776:SF27">
    <property type="entry name" value="DIPEPTIDYL PEPTIDASE FAMILY MEMBER 6"/>
    <property type="match status" value="1"/>
</dbReference>
<feature type="region of interest" description="Disordered" evidence="2">
    <location>
        <begin position="1"/>
        <end position="28"/>
    </location>
</feature>
<gene>
    <name evidence="4" type="ORF">ABLG96_04390</name>
</gene>
<evidence type="ECO:0000313" key="4">
    <source>
        <dbReference type="EMBL" id="XCG64582.1"/>
    </source>
</evidence>
<dbReference type="GO" id="GO:0004252">
    <property type="term" value="F:serine-type endopeptidase activity"/>
    <property type="evidence" value="ECO:0007669"/>
    <property type="project" value="TreeGrafter"/>
</dbReference>
<dbReference type="Gene3D" id="3.40.50.1820">
    <property type="entry name" value="alpha/beta hydrolase"/>
    <property type="match status" value="1"/>
</dbReference>
<sequence length="681" mass="72351">MDLRPPDDASVATPDADPTAHPKPVVPDVLFDDQEAETRWRARYSAPRIGLPSPSRDDEQRAIYLSNESGTFELYCWDLNSDKRLQVTDRPDGTINGTLSANGMGVWWFDDTSGDEFGSWKAQPFGSSPGSGDDAIPGVAPGYPAGLEVGVGVVLAGFSDDDGSRIHLVRQGSEPTTVYRHETDASVGALSADETIWVLEHTEHGDSRYPSLRALSVADGTTLGELDDSPGRGLSALEFSPVAGDQRVLVGHERDGRDELLIWDLATGAVTEISIDLPGDLSGGFTCAADALLVLQAHHGRSALYHLSLSSGVLTPIPSELASIDGLVARDDGSIWVRGSSAATPSSLVSLSITLPEASAQADARSDASGPAEIAAEPDAIEILRTEQSPNAAAVVSSELSLSPETRAPASEPVHDVWVDGPGGRIHALLAVPAGVPTPQLDGGTNVPVRTVFLVHGGPDAADDYSFDAERALWLDAGFAVVQVNYRGSSGYGSQWRDALTARVGHTELADIAAVQDHLMSRGLIADDQCVIAGGSWGGFLTLLALGAQPSRWIAGIAGVPVADYPASYEQEMEGLRAYDRALFGGSPQEVAEKYLDSSPLTWVSSVQAPVLVLAGRNDPRCPFGQIENYLQELSLQHKDYALYSYDAGHSSMVVRERMRQKAVEVRFVLDVFDARAALTP</sequence>
<dbReference type="SUPFAM" id="SSF82171">
    <property type="entry name" value="DPP6 N-terminal domain-like"/>
    <property type="match status" value="1"/>
</dbReference>
<dbReference type="AlphaFoldDB" id="A0AAU8DSY4"/>
<dbReference type="GO" id="GO:0006508">
    <property type="term" value="P:proteolysis"/>
    <property type="evidence" value="ECO:0007669"/>
    <property type="project" value="InterPro"/>
</dbReference>